<proteinExistence type="predicted"/>
<evidence type="ECO:0000313" key="2">
    <source>
        <dbReference type="Proteomes" id="UP001295740"/>
    </source>
</evidence>
<gene>
    <name evidence="1" type="ORF">KHLLAP_LOCUS13486</name>
</gene>
<protein>
    <submittedName>
        <fullName evidence="1">Uu.00g011370.m01.CDS01</fullName>
    </submittedName>
</protein>
<keyword evidence="2" id="KW-1185">Reference proteome</keyword>
<dbReference type="EMBL" id="CAUWAG010000020">
    <property type="protein sequence ID" value="CAJ2513018.1"/>
    <property type="molecule type" value="Genomic_DNA"/>
</dbReference>
<sequence>MARRFSEAEIRLQNFKDGINAAGVHVLETRDILKTFLELQREVEMGTGVQSDEYKKILRRLEDPLLL</sequence>
<evidence type="ECO:0000313" key="1">
    <source>
        <dbReference type="EMBL" id="CAJ2513018.1"/>
    </source>
</evidence>
<dbReference type="Proteomes" id="UP001295740">
    <property type="component" value="Unassembled WGS sequence"/>
</dbReference>
<name>A0AAI8VYZ8_9PEZI</name>
<accession>A0AAI8VYZ8</accession>
<dbReference type="AlphaFoldDB" id="A0AAI8VYZ8"/>
<organism evidence="1 2">
    <name type="scientific">Anthostomella pinea</name>
    <dbReference type="NCBI Taxonomy" id="933095"/>
    <lineage>
        <taxon>Eukaryota</taxon>
        <taxon>Fungi</taxon>
        <taxon>Dikarya</taxon>
        <taxon>Ascomycota</taxon>
        <taxon>Pezizomycotina</taxon>
        <taxon>Sordariomycetes</taxon>
        <taxon>Xylariomycetidae</taxon>
        <taxon>Xylariales</taxon>
        <taxon>Xylariaceae</taxon>
        <taxon>Anthostomella</taxon>
    </lineage>
</organism>
<comment type="caution">
    <text evidence="1">The sequence shown here is derived from an EMBL/GenBank/DDBJ whole genome shotgun (WGS) entry which is preliminary data.</text>
</comment>
<reference evidence="1" key="1">
    <citation type="submission" date="2023-10" db="EMBL/GenBank/DDBJ databases">
        <authorList>
            <person name="Hackl T."/>
        </authorList>
    </citation>
    <scope>NUCLEOTIDE SEQUENCE</scope>
</reference>